<organism evidence="2 3">
    <name type="scientific">Marilutibacter aestuarii</name>
    <dbReference type="NCBI Taxonomy" id="1706195"/>
    <lineage>
        <taxon>Bacteria</taxon>
        <taxon>Pseudomonadati</taxon>
        <taxon>Pseudomonadota</taxon>
        <taxon>Gammaproteobacteria</taxon>
        <taxon>Lysobacterales</taxon>
        <taxon>Lysobacteraceae</taxon>
        <taxon>Marilutibacter</taxon>
    </lineage>
</organism>
<keyword evidence="3" id="KW-1185">Reference proteome</keyword>
<evidence type="ECO:0000313" key="2">
    <source>
        <dbReference type="EMBL" id="TQD47680.1"/>
    </source>
</evidence>
<feature type="transmembrane region" description="Helical" evidence="1">
    <location>
        <begin position="219"/>
        <end position="241"/>
    </location>
</feature>
<keyword evidence="1" id="KW-0812">Transmembrane</keyword>
<evidence type="ECO:0000313" key="3">
    <source>
        <dbReference type="Proteomes" id="UP000318212"/>
    </source>
</evidence>
<evidence type="ECO:0000256" key="1">
    <source>
        <dbReference type="SAM" id="Phobius"/>
    </source>
</evidence>
<gene>
    <name evidence="2" type="ORF">FKV25_05610</name>
</gene>
<dbReference type="Proteomes" id="UP000318212">
    <property type="component" value="Unassembled WGS sequence"/>
</dbReference>
<protein>
    <submittedName>
        <fullName evidence="2">Bax inhibitor-1/YccA family protein</fullName>
    </submittedName>
</protein>
<proteinExistence type="predicted"/>
<dbReference type="Pfam" id="PF12811">
    <property type="entry name" value="BaxI_1"/>
    <property type="match status" value="1"/>
</dbReference>
<accession>A0A508ACL1</accession>
<feature type="transmembrane region" description="Helical" evidence="1">
    <location>
        <begin position="135"/>
        <end position="153"/>
    </location>
</feature>
<dbReference type="PANTHER" id="PTHR41282:SF1">
    <property type="entry name" value="CONSERVED TRANSMEMBRANE PROTEIN-RELATED"/>
    <property type="match status" value="1"/>
</dbReference>
<feature type="transmembrane region" description="Helical" evidence="1">
    <location>
        <begin position="253"/>
        <end position="272"/>
    </location>
</feature>
<feature type="transmembrane region" description="Helical" evidence="1">
    <location>
        <begin position="106"/>
        <end position="123"/>
    </location>
</feature>
<dbReference type="InterPro" id="IPR010539">
    <property type="entry name" value="BaxI_1-like"/>
</dbReference>
<dbReference type="PANTHER" id="PTHR41282">
    <property type="entry name" value="CONSERVED TRANSMEMBRANE PROTEIN-RELATED"/>
    <property type="match status" value="1"/>
</dbReference>
<sequence>MRYQTALCPEVRTSVARQRRERPAILGLARPAVNEHVDRAPARAGACMLRMNGGTDRPTHMPHPGASMRSGNPALKESTFLDLASGSVVQGGGDVMTLNGTVHKTGVLLLLCVMTAAFAWSQVDFTADGPVGAGPYMWGGAIGGLVLALVTVFKKQWAPVTAPLYAIVEGFFLGAISAMYNHFFEGIVMQAVLLTFGTLFALLFAYRSGLIKATENFKLGIVAATGGIFLVYLASMVLGMFGVQIPLIHESGIIGIGFSLFVVVIAALNLVLDFDFIETGVEQGAPKYMEWYGAFGLLVTLVWLYVEFLRLLSKLQSR</sequence>
<comment type="caution">
    <text evidence="2">The sequence shown here is derived from an EMBL/GenBank/DDBJ whole genome shotgun (WGS) entry which is preliminary data.</text>
</comment>
<feature type="transmembrane region" description="Helical" evidence="1">
    <location>
        <begin position="160"/>
        <end position="180"/>
    </location>
</feature>
<dbReference type="EMBL" id="VICE01000053">
    <property type="protein sequence ID" value="TQD47680.1"/>
    <property type="molecule type" value="Genomic_DNA"/>
</dbReference>
<keyword evidence="1" id="KW-0472">Membrane</keyword>
<feature type="transmembrane region" description="Helical" evidence="1">
    <location>
        <begin position="292"/>
        <end position="312"/>
    </location>
</feature>
<keyword evidence="1" id="KW-1133">Transmembrane helix</keyword>
<dbReference type="AlphaFoldDB" id="A0A508ACL1"/>
<name>A0A508ACL1_9GAMM</name>
<reference evidence="2 3" key="1">
    <citation type="submission" date="2019-06" db="EMBL/GenBank/DDBJ databases">
        <title>Lysobacter alkalisoli sp. nov. isolated from saline soil.</title>
        <authorList>
            <person name="Sun J.-Q."/>
            <person name="Xu L."/>
        </authorList>
    </citation>
    <scope>NUCLEOTIDE SEQUENCE [LARGE SCALE GENOMIC DNA]</scope>
    <source>
        <strain evidence="2 3">JCM 31130</strain>
    </source>
</reference>
<feature type="transmembrane region" description="Helical" evidence="1">
    <location>
        <begin position="186"/>
        <end position="207"/>
    </location>
</feature>
<dbReference type="OrthoDB" id="116480at2"/>